<feature type="chain" id="PRO_5041355663" evidence="1">
    <location>
        <begin position="22"/>
        <end position="108"/>
    </location>
</feature>
<name>A0AA39WJF6_9PEZI</name>
<reference evidence="2" key="1">
    <citation type="submission" date="2023-06" db="EMBL/GenBank/DDBJ databases">
        <title>Genome-scale phylogeny and comparative genomics of the fungal order Sordariales.</title>
        <authorList>
            <consortium name="Lawrence Berkeley National Laboratory"/>
            <person name="Hensen N."/>
            <person name="Bonometti L."/>
            <person name="Westerberg I."/>
            <person name="Brannstrom I.O."/>
            <person name="Guillou S."/>
            <person name="Cros-Aarteil S."/>
            <person name="Calhoun S."/>
            <person name="Haridas S."/>
            <person name="Kuo A."/>
            <person name="Mondo S."/>
            <person name="Pangilinan J."/>
            <person name="Riley R."/>
            <person name="Labutti K."/>
            <person name="Andreopoulos B."/>
            <person name="Lipzen A."/>
            <person name="Chen C."/>
            <person name="Yanf M."/>
            <person name="Daum C."/>
            <person name="Ng V."/>
            <person name="Clum A."/>
            <person name="Steindorff A."/>
            <person name="Ohm R."/>
            <person name="Martin F."/>
            <person name="Silar P."/>
            <person name="Natvig D."/>
            <person name="Lalanne C."/>
            <person name="Gautier V."/>
            <person name="Ament-Velasquez S.L."/>
            <person name="Kruys A."/>
            <person name="Hutchinson M.I."/>
            <person name="Powell A.J."/>
            <person name="Barry K."/>
            <person name="Miller A.N."/>
            <person name="Grigoriev I.V."/>
            <person name="Debuchy R."/>
            <person name="Gladieux P."/>
            <person name="Thoren M.H."/>
            <person name="Johannesson H."/>
        </authorList>
    </citation>
    <scope>NUCLEOTIDE SEQUENCE</scope>
    <source>
        <strain evidence="2">CBS 606.72</strain>
    </source>
</reference>
<dbReference type="AlphaFoldDB" id="A0AA39WJF6"/>
<keyword evidence="1" id="KW-0732">Signal</keyword>
<evidence type="ECO:0000313" key="3">
    <source>
        <dbReference type="Proteomes" id="UP001175000"/>
    </source>
</evidence>
<accession>A0AA39WJF6</accession>
<proteinExistence type="predicted"/>
<sequence length="108" mass="11681">MGRLWGRGWLGLASCHSGSWGIICRAALERYAVGATRPLRLLRQSTKGIHDIKASITAWDFRESKAVQLGTDDPTAGSSLGGTGYWQYADVCQLSTQRQLSAQIGEVG</sequence>
<gene>
    <name evidence="2" type="ORF">B0T14DRAFT_248140</name>
</gene>
<dbReference type="EMBL" id="JAULSU010000005">
    <property type="protein sequence ID" value="KAK0616502.1"/>
    <property type="molecule type" value="Genomic_DNA"/>
</dbReference>
<organism evidence="2 3">
    <name type="scientific">Immersiella caudata</name>
    <dbReference type="NCBI Taxonomy" id="314043"/>
    <lineage>
        <taxon>Eukaryota</taxon>
        <taxon>Fungi</taxon>
        <taxon>Dikarya</taxon>
        <taxon>Ascomycota</taxon>
        <taxon>Pezizomycotina</taxon>
        <taxon>Sordariomycetes</taxon>
        <taxon>Sordariomycetidae</taxon>
        <taxon>Sordariales</taxon>
        <taxon>Lasiosphaeriaceae</taxon>
        <taxon>Immersiella</taxon>
    </lineage>
</organism>
<dbReference type="Proteomes" id="UP001175000">
    <property type="component" value="Unassembled WGS sequence"/>
</dbReference>
<evidence type="ECO:0000256" key="1">
    <source>
        <dbReference type="SAM" id="SignalP"/>
    </source>
</evidence>
<keyword evidence="3" id="KW-1185">Reference proteome</keyword>
<comment type="caution">
    <text evidence="2">The sequence shown here is derived from an EMBL/GenBank/DDBJ whole genome shotgun (WGS) entry which is preliminary data.</text>
</comment>
<protein>
    <submittedName>
        <fullName evidence="2">Uncharacterized protein</fullName>
    </submittedName>
</protein>
<feature type="signal peptide" evidence="1">
    <location>
        <begin position="1"/>
        <end position="21"/>
    </location>
</feature>
<evidence type="ECO:0000313" key="2">
    <source>
        <dbReference type="EMBL" id="KAK0616502.1"/>
    </source>
</evidence>